<proteinExistence type="predicted"/>
<dbReference type="EMBL" id="PDUD01000061">
    <property type="protein sequence ID" value="PHN01157.1"/>
    <property type="molecule type" value="Genomic_DNA"/>
</dbReference>
<keyword evidence="2" id="KW-1185">Reference proteome</keyword>
<reference evidence="1 2" key="1">
    <citation type="submission" date="2017-10" db="EMBL/GenBank/DDBJ databases">
        <title>The draft genome sequence of Lewinella nigricans NBRC 102662.</title>
        <authorList>
            <person name="Wang K."/>
        </authorList>
    </citation>
    <scope>NUCLEOTIDE SEQUENCE [LARGE SCALE GENOMIC DNA]</scope>
    <source>
        <strain evidence="1 2">NBRC 102662</strain>
    </source>
</reference>
<organism evidence="1 2">
    <name type="scientific">Flavilitoribacter nigricans (strain ATCC 23147 / DSM 23189 / NBRC 102662 / NCIMB 1420 / SS-2)</name>
    <name type="common">Lewinella nigricans</name>
    <dbReference type="NCBI Taxonomy" id="1122177"/>
    <lineage>
        <taxon>Bacteria</taxon>
        <taxon>Pseudomonadati</taxon>
        <taxon>Bacteroidota</taxon>
        <taxon>Saprospiria</taxon>
        <taxon>Saprospirales</taxon>
        <taxon>Lewinellaceae</taxon>
        <taxon>Flavilitoribacter</taxon>
    </lineage>
</organism>
<evidence type="ECO:0000313" key="2">
    <source>
        <dbReference type="Proteomes" id="UP000223913"/>
    </source>
</evidence>
<dbReference type="Proteomes" id="UP000223913">
    <property type="component" value="Unassembled WGS sequence"/>
</dbReference>
<sequence>MESHLNLTDGQFEYQFRDGSLDPALFSHEAHIRLAWIHTGRYGVEQACVNVCDQIQAFDRLHGDGTKFHRTLTVAAVRAVHHFRQKSVSDTFSGFIREFPRLKTNFKDLLNAHYSHFILRLPRAKREYLEPDLLPFS</sequence>
<dbReference type="RefSeq" id="WP_099155417.1">
    <property type="nucleotide sequence ID" value="NZ_PDUD01000061.1"/>
</dbReference>
<gene>
    <name evidence="1" type="ORF">CRP01_38425</name>
</gene>
<dbReference type="OrthoDB" id="282517at2"/>
<protein>
    <submittedName>
        <fullName evidence="1">Uncharacterized protein</fullName>
    </submittedName>
</protein>
<dbReference type="AlphaFoldDB" id="A0A2D0MY67"/>
<accession>A0A2D0MY67</accession>
<name>A0A2D0MY67_FLAN2</name>
<evidence type="ECO:0000313" key="1">
    <source>
        <dbReference type="EMBL" id="PHN01157.1"/>
    </source>
</evidence>
<comment type="caution">
    <text evidence="1">The sequence shown here is derived from an EMBL/GenBank/DDBJ whole genome shotgun (WGS) entry which is preliminary data.</text>
</comment>